<keyword evidence="3" id="KW-0804">Transcription</keyword>
<dbReference type="SUPFAM" id="SSF48008">
    <property type="entry name" value="GntR ligand-binding domain-like"/>
    <property type="match status" value="1"/>
</dbReference>
<dbReference type="SMART" id="SM00345">
    <property type="entry name" value="HTH_GNTR"/>
    <property type="match status" value="1"/>
</dbReference>
<evidence type="ECO:0000313" key="6">
    <source>
        <dbReference type="Proteomes" id="UP001499882"/>
    </source>
</evidence>
<evidence type="ECO:0000256" key="3">
    <source>
        <dbReference type="ARBA" id="ARBA00023163"/>
    </source>
</evidence>
<feature type="domain" description="HTH gntR-type" evidence="4">
    <location>
        <begin position="1"/>
        <end position="66"/>
    </location>
</feature>
<dbReference type="SMART" id="SM00895">
    <property type="entry name" value="FCD"/>
    <property type="match status" value="1"/>
</dbReference>
<evidence type="ECO:0000313" key="5">
    <source>
        <dbReference type="EMBL" id="GAA4750286.1"/>
    </source>
</evidence>
<dbReference type="Gene3D" id="1.10.10.10">
    <property type="entry name" value="Winged helix-like DNA-binding domain superfamily/Winged helix DNA-binding domain"/>
    <property type="match status" value="1"/>
</dbReference>
<dbReference type="InterPro" id="IPR036388">
    <property type="entry name" value="WH-like_DNA-bd_sf"/>
</dbReference>
<evidence type="ECO:0000256" key="2">
    <source>
        <dbReference type="ARBA" id="ARBA00023125"/>
    </source>
</evidence>
<dbReference type="PRINTS" id="PR00035">
    <property type="entry name" value="HTHGNTR"/>
</dbReference>
<comment type="caution">
    <text evidence="5">The sequence shown here is derived from an EMBL/GenBank/DDBJ whole genome shotgun (WGS) entry which is preliminary data.</text>
</comment>
<dbReference type="PANTHER" id="PTHR43537:SF5">
    <property type="entry name" value="UXU OPERON TRANSCRIPTIONAL REGULATOR"/>
    <property type="match status" value="1"/>
</dbReference>
<accession>A0ABP8Z9P9</accession>
<protein>
    <submittedName>
        <fullName evidence="5">FadR/GntR family transcriptional regulator</fullName>
    </submittedName>
</protein>
<dbReference type="CDD" id="cd07377">
    <property type="entry name" value="WHTH_GntR"/>
    <property type="match status" value="1"/>
</dbReference>
<dbReference type="EMBL" id="BAABKN010000025">
    <property type="protein sequence ID" value="GAA4750286.1"/>
    <property type="molecule type" value="Genomic_DNA"/>
</dbReference>
<dbReference type="Gene3D" id="1.20.120.530">
    <property type="entry name" value="GntR ligand-binding domain-like"/>
    <property type="match status" value="1"/>
</dbReference>
<dbReference type="InterPro" id="IPR008920">
    <property type="entry name" value="TF_FadR/GntR_C"/>
</dbReference>
<organism evidence="5 6">
    <name type="scientific">Nocardioides endophyticus</name>
    <dbReference type="NCBI Taxonomy" id="1353775"/>
    <lineage>
        <taxon>Bacteria</taxon>
        <taxon>Bacillati</taxon>
        <taxon>Actinomycetota</taxon>
        <taxon>Actinomycetes</taxon>
        <taxon>Propionibacteriales</taxon>
        <taxon>Nocardioidaceae</taxon>
        <taxon>Nocardioides</taxon>
    </lineage>
</organism>
<reference evidence="6" key="1">
    <citation type="journal article" date="2019" name="Int. J. Syst. Evol. Microbiol.">
        <title>The Global Catalogue of Microorganisms (GCM) 10K type strain sequencing project: providing services to taxonomists for standard genome sequencing and annotation.</title>
        <authorList>
            <consortium name="The Broad Institute Genomics Platform"/>
            <consortium name="The Broad Institute Genome Sequencing Center for Infectious Disease"/>
            <person name="Wu L."/>
            <person name="Ma J."/>
        </authorList>
    </citation>
    <scope>NUCLEOTIDE SEQUENCE [LARGE SCALE GENOMIC DNA]</scope>
    <source>
        <strain evidence="6">JCM 18532</strain>
    </source>
</reference>
<dbReference type="InterPro" id="IPR036390">
    <property type="entry name" value="WH_DNA-bd_sf"/>
</dbReference>
<dbReference type="PANTHER" id="PTHR43537">
    <property type="entry name" value="TRANSCRIPTIONAL REGULATOR, GNTR FAMILY"/>
    <property type="match status" value="1"/>
</dbReference>
<name>A0ABP8Z9P9_9ACTN</name>
<keyword evidence="2" id="KW-0238">DNA-binding</keyword>
<proteinExistence type="predicted"/>
<dbReference type="Proteomes" id="UP001499882">
    <property type="component" value="Unassembled WGS sequence"/>
</dbReference>
<dbReference type="Pfam" id="PF00392">
    <property type="entry name" value="GntR"/>
    <property type="match status" value="1"/>
</dbReference>
<evidence type="ECO:0000259" key="4">
    <source>
        <dbReference type="PROSITE" id="PS50949"/>
    </source>
</evidence>
<dbReference type="InterPro" id="IPR000524">
    <property type="entry name" value="Tscrpt_reg_HTH_GntR"/>
</dbReference>
<gene>
    <name evidence="5" type="ORF">GCM10023350_39280</name>
</gene>
<dbReference type="PROSITE" id="PS50949">
    <property type="entry name" value="HTH_GNTR"/>
    <property type="match status" value="1"/>
</dbReference>
<dbReference type="InterPro" id="IPR011711">
    <property type="entry name" value="GntR_C"/>
</dbReference>
<keyword evidence="1" id="KW-0805">Transcription regulation</keyword>
<dbReference type="RefSeq" id="WP_345528659.1">
    <property type="nucleotide sequence ID" value="NZ_BAABKN010000025.1"/>
</dbReference>
<dbReference type="Pfam" id="PF07729">
    <property type="entry name" value="FCD"/>
    <property type="match status" value="1"/>
</dbReference>
<dbReference type="SUPFAM" id="SSF46785">
    <property type="entry name" value="Winged helix' DNA-binding domain"/>
    <property type="match status" value="1"/>
</dbReference>
<sequence>MTSTEDLLWEHLRSRGLGPGDRLPPERELAADLALSRPTVRIALGVLAGRGLVETRNRSGTYISGTNPDDLLDVRLLLEPYAAHRAARTARPSDHRALQELLGAASAALDDGPAFAAADLRIHEAVGTLSGNVLVAEIMAGLRTRLARSRDNTSPNLGVRRSTLEDLRALVDAITDGDGAGAEAAMRTHLLTVGAAADRLKRDEGRKPR</sequence>
<evidence type="ECO:0000256" key="1">
    <source>
        <dbReference type="ARBA" id="ARBA00023015"/>
    </source>
</evidence>
<keyword evidence="6" id="KW-1185">Reference proteome</keyword>